<dbReference type="SUPFAM" id="SSF88713">
    <property type="entry name" value="Glycoside hydrolase/deacetylase"/>
    <property type="match status" value="1"/>
</dbReference>
<gene>
    <name evidence="1" type="ORF">P154DRAFT_556518</name>
</gene>
<proteinExistence type="predicted"/>
<keyword evidence="2" id="KW-1185">Reference proteome</keyword>
<dbReference type="Gene3D" id="3.20.20.370">
    <property type="entry name" value="Glycoside hydrolase/deacetylase"/>
    <property type="match status" value="2"/>
</dbReference>
<accession>A0A6A5W4H2</accession>
<evidence type="ECO:0008006" key="3">
    <source>
        <dbReference type="Google" id="ProtNLM"/>
    </source>
</evidence>
<dbReference type="GO" id="GO:0005975">
    <property type="term" value="P:carbohydrate metabolic process"/>
    <property type="evidence" value="ECO:0007669"/>
    <property type="project" value="InterPro"/>
</dbReference>
<evidence type="ECO:0000313" key="1">
    <source>
        <dbReference type="EMBL" id="KAF1995978.1"/>
    </source>
</evidence>
<sequence>MHVNEYVVMDMADYSRDPLIMHQTVLACKRHNIAVGVHPGLPDIQGFGCHAEGVELHHVKPHGILYGTMYRDKDTCRARYAGVPKETAAFGLAGTINEEVAKEMGLPFVAEIYDRKKKKPWHPDETQRHVRTQVENASVTAVSGEDIDLALGVYQVSPCCYSDSLSAVGIVTEVRQIVDEFNAEHFPQS</sequence>
<dbReference type="OrthoDB" id="5295431at2759"/>
<organism evidence="1 2">
    <name type="scientific">Amniculicola lignicola CBS 123094</name>
    <dbReference type="NCBI Taxonomy" id="1392246"/>
    <lineage>
        <taxon>Eukaryota</taxon>
        <taxon>Fungi</taxon>
        <taxon>Dikarya</taxon>
        <taxon>Ascomycota</taxon>
        <taxon>Pezizomycotina</taxon>
        <taxon>Dothideomycetes</taxon>
        <taxon>Pleosporomycetidae</taxon>
        <taxon>Pleosporales</taxon>
        <taxon>Amniculicolaceae</taxon>
        <taxon>Amniculicola</taxon>
    </lineage>
</organism>
<evidence type="ECO:0000313" key="2">
    <source>
        <dbReference type="Proteomes" id="UP000799779"/>
    </source>
</evidence>
<dbReference type="InterPro" id="IPR011330">
    <property type="entry name" value="Glyco_hydro/deAcase_b/a-brl"/>
</dbReference>
<dbReference type="AlphaFoldDB" id="A0A6A5W4H2"/>
<reference evidence="1" key="1">
    <citation type="journal article" date="2020" name="Stud. Mycol.">
        <title>101 Dothideomycetes genomes: a test case for predicting lifestyles and emergence of pathogens.</title>
        <authorList>
            <person name="Haridas S."/>
            <person name="Albert R."/>
            <person name="Binder M."/>
            <person name="Bloem J."/>
            <person name="Labutti K."/>
            <person name="Salamov A."/>
            <person name="Andreopoulos B."/>
            <person name="Baker S."/>
            <person name="Barry K."/>
            <person name="Bills G."/>
            <person name="Bluhm B."/>
            <person name="Cannon C."/>
            <person name="Castanera R."/>
            <person name="Culley D."/>
            <person name="Daum C."/>
            <person name="Ezra D."/>
            <person name="Gonzalez J."/>
            <person name="Henrissat B."/>
            <person name="Kuo A."/>
            <person name="Liang C."/>
            <person name="Lipzen A."/>
            <person name="Lutzoni F."/>
            <person name="Magnuson J."/>
            <person name="Mondo S."/>
            <person name="Nolan M."/>
            <person name="Ohm R."/>
            <person name="Pangilinan J."/>
            <person name="Park H.-J."/>
            <person name="Ramirez L."/>
            <person name="Alfaro M."/>
            <person name="Sun H."/>
            <person name="Tritt A."/>
            <person name="Yoshinaga Y."/>
            <person name="Zwiers L.-H."/>
            <person name="Turgeon B."/>
            <person name="Goodwin S."/>
            <person name="Spatafora J."/>
            <person name="Crous P."/>
            <person name="Grigoriev I."/>
        </authorList>
    </citation>
    <scope>NUCLEOTIDE SEQUENCE</scope>
    <source>
        <strain evidence="1">CBS 123094</strain>
    </source>
</reference>
<name>A0A6A5W4H2_9PLEO</name>
<dbReference type="PANTHER" id="PTHR30292:SF0">
    <property type="entry name" value="5-OXOPROLINASE SUBUNIT A"/>
    <property type="match status" value="1"/>
</dbReference>
<protein>
    <recommendedName>
        <fullName evidence="3">LamB/YcsF</fullName>
    </recommendedName>
</protein>
<dbReference type="InterPro" id="IPR005501">
    <property type="entry name" value="LamB/YcsF/PxpA-like"/>
</dbReference>
<dbReference type="PANTHER" id="PTHR30292">
    <property type="entry name" value="UNCHARACTERIZED PROTEIN YBGL-RELATED"/>
    <property type="match status" value="1"/>
</dbReference>
<dbReference type="Proteomes" id="UP000799779">
    <property type="component" value="Unassembled WGS sequence"/>
</dbReference>
<dbReference type="EMBL" id="ML977631">
    <property type="protein sequence ID" value="KAF1995978.1"/>
    <property type="molecule type" value="Genomic_DNA"/>
</dbReference>
<dbReference type="Pfam" id="PF03746">
    <property type="entry name" value="LamB_YcsF"/>
    <property type="match status" value="2"/>
</dbReference>